<evidence type="ECO:0000259" key="8">
    <source>
        <dbReference type="PROSITE" id="PS50928"/>
    </source>
</evidence>
<evidence type="ECO:0000256" key="5">
    <source>
        <dbReference type="ARBA" id="ARBA00022989"/>
    </source>
</evidence>
<reference evidence="9" key="1">
    <citation type="submission" date="2019-08" db="EMBL/GenBank/DDBJ databases">
        <authorList>
            <person name="Kucharzyk K."/>
            <person name="Murdoch R.W."/>
            <person name="Higgins S."/>
            <person name="Loffler F."/>
        </authorList>
    </citation>
    <scope>NUCLEOTIDE SEQUENCE</scope>
</reference>
<name>A0A644XX60_9ZZZZ</name>
<organism evidence="9">
    <name type="scientific">bioreactor metagenome</name>
    <dbReference type="NCBI Taxonomy" id="1076179"/>
    <lineage>
        <taxon>unclassified sequences</taxon>
        <taxon>metagenomes</taxon>
        <taxon>ecological metagenomes</taxon>
    </lineage>
</organism>
<proteinExistence type="predicted"/>
<evidence type="ECO:0000256" key="3">
    <source>
        <dbReference type="ARBA" id="ARBA00022475"/>
    </source>
</evidence>
<dbReference type="EMBL" id="VSSQ01003402">
    <property type="protein sequence ID" value="MPM20517.1"/>
    <property type="molecule type" value="Genomic_DNA"/>
</dbReference>
<dbReference type="Pfam" id="PF00528">
    <property type="entry name" value="BPD_transp_1"/>
    <property type="match status" value="1"/>
</dbReference>
<keyword evidence="5 7" id="KW-1133">Transmembrane helix</keyword>
<dbReference type="InterPro" id="IPR035906">
    <property type="entry name" value="MetI-like_sf"/>
</dbReference>
<feature type="transmembrane region" description="Helical" evidence="7">
    <location>
        <begin position="80"/>
        <end position="104"/>
    </location>
</feature>
<dbReference type="InterPro" id="IPR050366">
    <property type="entry name" value="BP-dependent_transpt_permease"/>
</dbReference>
<keyword evidence="4 7" id="KW-0812">Transmembrane</keyword>
<dbReference type="Gene3D" id="1.10.3720.10">
    <property type="entry name" value="MetI-like"/>
    <property type="match status" value="1"/>
</dbReference>
<dbReference type="GO" id="GO:0055085">
    <property type="term" value="P:transmembrane transport"/>
    <property type="evidence" value="ECO:0007669"/>
    <property type="project" value="InterPro"/>
</dbReference>
<evidence type="ECO:0000256" key="7">
    <source>
        <dbReference type="SAM" id="Phobius"/>
    </source>
</evidence>
<dbReference type="PANTHER" id="PTHR43386:SF1">
    <property type="entry name" value="D,D-DIPEPTIDE TRANSPORT SYSTEM PERMEASE PROTEIN DDPC-RELATED"/>
    <property type="match status" value="1"/>
</dbReference>
<evidence type="ECO:0000256" key="1">
    <source>
        <dbReference type="ARBA" id="ARBA00004651"/>
    </source>
</evidence>
<comment type="subcellular location">
    <subcellularLocation>
        <location evidence="1">Cell membrane</location>
        <topology evidence="1">Multi-pass membrane protein</topology>
    </subcellularLocation>
</comment>
<keyword evidence="6 7" id="KW-0472">Membrane</keyword>
<evidence type="ECO:0000256" key="2">
    <source>
        <dbReference type="ARBA" id="ARBA00022448"/>
    </source>
</evidence>
<evidence type="ECO:0000256" key="4">
    <source>
        <dbReference type="ARBA" id="ARBA00022692"/>
    </source>
</evidence>
<dbReference type="GO" id="GO:0005886">
    <property type="term" value="C:plasma membrane"/>
    <property type="evidence" value="ECO:0007669"/>
    <property type="project" value="UniProtKB-SubCell"/>
</dbReference>
<protein>
    <submittedName>
        <fullName evidence="9">Glutathione transport system permease protein GsiD</fullName>
    </submittedName>
</protein>
<comment type="caution">
    <text evidence="9">The sequence shown here is derived from an EMBL/GenBank/DDBJ whole genome shotgun (WGS) entry which is preliminary data.</text>
</comment>
<feature type="transmembrane region" description="Helical" evidence="7">
    <location>
        <begin position="139"/>
        <end position="158"/>
    </location>
</feature>
<sequence length="278" mass="29988">MKQLGQSLRALWRDSMGRVGICGVVLVVVMAVMAPYVVHYQPAEMIGVPMTAPNSVYWFGTDNYGRDIFSRILYGSRVSLQVGIIAVGIAASIGYVLGLIAGYFEGWADRIIMSVMDILFAFPSILLAIFITAVLGRGIVNTMIAIGIVNIPVFTRTVRASVISAKGLEYVANAKSVGVKTGAILLRHVSPNVTAPFTVQATLALSSAILTEASMSFLGLGIQPPDPSWGSMLSEARTYMERAPWMAIFPALFIIITILLFNVLGDSLRDVLDPKLKT</sequence>
<feature type="transmembrane region" description="Helical" evidence="7">
    <location>
        <begin position="111"/>
        <end position="133"/>
    </location>
</feature>
<feature type="domain" description="ABC transmembrane type-1" evidence="8">
    <location>
        <begin position="76"/>
        <end position="265"/>
    </location>
</feature>
<dbReference type="PROSITE" id="PS50928">
    <property type="entry name" value="ABC_TM1"/>
    <property type="match status" value="1"/>
</dbReference>
<keyword evidence="2" id="KW-0813">Transport</keyword>
<evidence type="ECO:0000256" key="6">
    <source>
        <dbReference type="ARBA" id="ARBA00023136"/>
    </source>
</evidence>
<accession>A0A644XX60</accession>
<dbReference type="PANTHER" id="PTHR43386">
    <property type="entry name" value="OLIGOPEPTIDE TRANSPORT SYSTEM PERMEASE PROTEIN APPC"/>
    <property type="match status" value="1"/>
</dbReference>
<gene>
    <name evidence="9" type="primary">gsiD_22</name>
    <name evidence="9" type="ORF">SDC9_66947</name>
</gene>
<dbReference type="SUPFAM" id="SSF161098">
    <property type="entry name" value="MetI-like"/>
    <property type="match status" value="1"/>
</dbReference>
<dbReference type="AlphaFoldDB" id="A0A644XX60"/>
<feature type="transmembrane region" description="Helical" evidence="7">
    <location>
        <begin position="20"/>
        <end position="38"/>
    </location>
</feature>
<dbReference type="InterPro" id="IPR000515">
    <property type="entry name" value="MetI-like"/>
</dbReference>
<keyword evidence="3" id="KW-1003">Cell membrane</keyword>
<feature type="transmembrane region" description="Helical" evidence="7">
    <location>
        <begin position="243"/>
        <end position="264"/>
    </location>
</feature>
<evidence type="ECO:0000313" key="9">
    <source>
        <dbReference type="EMBL" id="MPM20517.1"/>
    </source>
</evidence>
<dbReference type="CDD" id="cd06261">
    <property type="entry name" value="TM_PBP2"/>
    <property type="match status" value="1"/>
</dbReference>